<evidence type="ECO:0000313" key="2">
    <source>
        <dbReference type="EMBL" id="KIK80084.1"/>
    </source>
</evidence>
<dbReference type="AlphaFoldDB" id="A0A0D0DFZ9"/>
<evidence type="ECO:0000256" key="1">
    <source>
        <dbReference type="SAM" id="MobiDB-lite"/>
    </source>
</evidence>
<evidence type="ECO:0000313" key="3">
    <source>
        <dbReference type="Proteomes" id="UP000054538"/>
    </source>
</evidence>
<feature type="compositionally biased region" description="Basic and acidic residues" evidence="1">
    <location>
        <begin position="135"/>
        <end position="146"/>
    </location>
</feature>
<feature type="non-terminal residue" evidence="2">
    <location>
        <position position="1"/>
    </location>
</feature>
<accession>A0A0D0DFZ9</accession>
<reference evidence="2 3" key="1">
    <citation type="submission" date="2014-04" db="EMBL/GenBank/DDBJ databases">
        <authorList>
            <consortium name="DOE Joint Genome Institute"/>
            <person name="Kuo A."/>
            <person name="Kohler A."/>
            <person name="Jargeat P."/>
            <person name="Nagy L.G."/>
            <person name="Floudas D."/>
            <person name="Copeland A."/>
            <person name="Barry K.W."/>
            <person name="Cichocki N."/>
            <person name="Veneault-Fourrey C."/>
            <person name="LaButti K."/>
            <person name="Lindquist E.A."/>
            <person name="Lipzen A."/>
            <person name="Lundell T."/>
            <person name="Morin E."/>
            <person name="Murat C."/>
            <person name="Sun H."/>
            <person name="Tunlid A."/>
            <person name="Henrissat B."/>
            <person name="Grigoriev I.V."/>
            <person name="Hibbett D.S."/>
            <person name="Martin F."/>
            <person name="Nordberg H.P."/>
            <person name="Cantor M.N."/>
            <person name="Hua S.X."/>
        </authorList>
    </citation>
    <scope>NUCLEOTIDE SEQUENCE [LARGE SCALE GENOMIC DNA]</scope>
    <source>
        <strain evidence="2 3">Ve08.2h10</strain>
    </source>
</reference>
<name>A0A0D0DFZ9_9AGAM</name>
<dbReference type="OrthoDB" id="3269232at2759"/>
<proteinExistence type="predicted"/>
<reference evidence="3" key="2">
    <citation type="submission" date="2015-01" db="EMBL/GenBank/DDBJ databases">
        <title>Evolutionary Origins and Diversification of the Mycorrhizal Mutualists.</title>
        <authorList>
            <consortium name="DOE Joint Genome Institute"/>
            <consortium name="Mycorrhizal Genomics Consortium"/>
            <person name="Kohler A."/>
            <person name="Kuo A."/>
            <person name="Nagy L.G."/>
            <person name="Floudas D."/>
            <person name="Copeland A."/>
            <person name="Barry K.W."/>
            <person name="Cichocki N."/>
            <person name="Veneault-Fourrey C."/>
            <person name="LaButti K."/>
            <person name="Lindquist E.A."/>
            <person name="Lipzen A."/>
            <person name="Lundell T."/>
            <person name="Morin E."/>
            <person name="Murat C."/>
            <person name="Riley R."/>
            <person name="Ohm R."/>
            <person name="Sun H."/>
            <person name="Tunlid A."/>
            <person name="Henrissat B."/>
            <person name="Grigoriev I.V."/>
            <person name="Hibbett D.S."/>
            <person name="Martin F."/>
        </authorList>
    </citation>
    <scope>NUCLEOTIDE SEQUENCE [LARGE SCALE GENOMIC DNA]</scope>
    <source>
        <strain evidence="3">Ve08.2h10</strain>
    </source>
</reference>
<dbReference type="EMBL" id="KN826105">
    <property type="protein sequence ID" value="KIK80084.1"/>
    <property type="molecule type" value="Genomic_DNA"/>
</dbReference>
<keyword evidence="3" id="KW-1185">Reference proteome</keyword>
<dbReference type="InParanoid" id="A0A0D0DFZ9"/>
<dbReference type="HOGENOM" id="CLU_061607_3_0_1"/>
<sequence length="179" mass="20489">ETMEALGSTSASFLTSDTPLTSSQCLPKYQPFPLTPTHKRKHASLEETPQTEMERAYYQSKLQEAYSKLAVQQSALLRMQSTVVLQSMYCDCVSEQLAAQEEKQKKRKTGQLNGDGLPRLLTGDEFYGQVVEHQKAAKEDKIERENRRKQKEAQSGVMAAWKEVDEARKRRNKDRRVAY</sequence>
<feature type="region of interest" description="Disordered" evidence="1">
    <location>
        <begin position="25"/>
        <end position="51"/>
    </location>
</feature>
<dbReference type="Proteomes" id="UP000054538">
    <property type="component" value="Unassembled WGS sequence"/>
</dbReference>
<feature type="region of interest" description="Disordered" evidence="1">
    <location>
        <begin position="135"/>
        <end position="179"/>
    </location>
</feature>
<gene>
    <name evidence="2" type="ORF">PAXRUDRAFT_39468</name>
</gene>
<feature type="compositionally biased region" description="Basic residues" evidence="1">
    <location>
        <begin position="169"/>
        <end position="179"/>
    </location>
</feature>
<organism evidence="2 3">
    <name type="scientific">Paxillus rubicundulus Ve08.2h10</name>
    <dbReference type="NCBI Taxonomy" id="930991"/>
    <lineage>
        <taxon>Eukaryota</taxon>
        <taxon>Fungi</taxon>
        <taxon>Dikarya</taxon>
        <taxon>Basidiomycota</taxon>
        <taxon>Agaricomycotina</taxon>
        <taxon>Agaricomycetes</taxon>
        <taxon>Agaricomycetidae</taxon>
        <taxon>Boletales</taxon>
        <taxon>Paxilineae</taxon>
        <taxon>Paxillaceae</taxon>
        <taxon>Paxillus</taxon>
    </lineage>
</organism>
<protein>
    <submittedName>
        <fullName evidence="2">Uncharacterized protein</fullName>
    </submittedName>
</protein>
<feature type="non-terminal residue" evidence="2">
    <location>
        <position position="179"/>
    </location>
</feature>